<dbReference type="PATRIC" id="fig|224911.5.peg.2001"/>
<dbReference type="HOGENOM" id="CLU_027402_34_1_5"/>
<sequence length="101" mass="11576">MDLIQIEVRSGRYEDQSMKRSRFTEEQIIGILKEHEAGVSVADLCRKHGVSDASIYKWKAKCGGMEVSEAKRLRTLEDENTRLKRLLADRGRPRDERTAGV</sequence>
<reference evidence="2" key="1">
    <citation type="journal article" date="2002" name="DNA Res.">
        <title>Complete genomic sequence of nitrogen-fixing symbiotic bacterium Bradyrhizobium japonicum USDA110.</title>
        <authorList>
            <person name="Kaneko T."/>
            <person name="Nakamura Y."/>
            <person name="Sato S."/>
            <person name="Minamisawa K."/>
            <person name="Uchiumi T."/>
            <person name="Sasamoto S."/>
            <person name="Watanabe A."/>
            <person name="Idesawa K."/>
            <person name="Iriguchi M."/>
            <person name="Kawashima K."/>
            <person name="Kohara M."/>
            <person name="Matsumoto M."/>
            <person name="Shimpo S."/>
            <person name="Tsuruoka H."/>
            <person name="Wada T."/>
            <person name="Yamada M."/>
            <person name="Tabata S."/>
        </authorList>
    </citation>
    <scope>NUCLEOTIDE SEQUENCE [LARGE SCALE GENOMIC DNA]</scope>
    <source>
        <strain evidence="2">JCM 10833 / BCRC 13528 / IAM 13628 / NBRC 14792 / USDA 110</strain>
    </source>
</reference>
<accession>Q89TF1</accession>
<dbReference type="KEGG" id="bja:blr2053"/>
<dbReference type="InterPro" id="IPR002514">
    <property type="entry name" value="Transposase_8"/>
</dbReference>
<evidence type="ECO:0000313" key="1">
    <source>
        <dbReference type="EMBL" id="BAC47318.1"/>
    </source>
</evidence>
<dbReference type="AlphaFoldDB" id="Q89TF1"/>
<dbReference type="SUPFAM" id="SSF46689">
    <property type="entry name" value="Homeodomain-like"/>
    <property type="match status" value="1"/>
</dbReference>
<proteinExistence type="predicted"/>
<dbReference type="Pfam" id="PF01527">
    <property type="entry name" value="HTH_Tnp_1"/>
    <property type="match status" value="1"/>
</dbReference>
<dbReference type="GO" id="GO:0004803">
    <property type="term" value="F:transposase activity"/>
    <property type="evidence" value="ECO:0007669"/>
    <property type="project" value="InterPro"/>
</dbReference>
<dbReference type="GO" id="GO:0003677">
    <property type="term" value="F:DNA binding"/>
    <property type="evidence" value="ECO:0007669"/>
    <property type="project" value="InterPro"/>
</dbReference>
<dbReference type="GO" id="GO:0006313">
    <property type="term" value="P:DNA transposition"/>
    <property type="evidence" value="ECO:0007669"/>
    <property type="project" value="InterPro"/>
</dbReference>
<dbReference type="EnsemblBacteria" id="BAC47318">
    <property type="protein sequence ID" value="BAC47318"/>
    <property type="gene ID" value="BAC47318"/>
</dbReference>
<dbReference type="PANTHER" id="PTHR33609:SF1">
    <property type="entry name" value="TRANSPOSASE"/>
    <property type="match status" value="1"/>
</dbReference>
<name>Q89TF1_BRADU</name>
<dbReference type="Proteomes" id="UP000002526">
    <property type="component" value="Chromosome"/>
</dbReference>
<keyword evidence="2" id="KW-1185">Reference proteome</keyword>
<dbReference type="OrthoDB" id="9809060at2"/>
<dbReference type="PhylomeDB" id="Q89TF1"/>
<dbReference type="InParanoid" id="Q89TF1"/>
<dbReference type="InterPro" id="IPR052546">
    <property type="entry name" value="Transposase_8_domain"/>
</dbReference>
<gene>
    <name evidence="1" type="ordered locus">blr2053</name>
</gene>
<dbReference type="InterPro" id="IPR009057">
    <property type="entry name" value="Homeodomain-like_sf"/>
</dbReference>
<organism evidence="1 2">
    <name type="scientific">Bradyrhizobium diazoefficiens (strain JCM 10833 / BCRC 13528 / IAM 13628 / NBRC 14792 / USDA 110)</name>
    <dbReference type="NCBI Taxonomy" id="224911"/>
    <lineage>
        <taxon>Bacteria</taxon>
        <taxon>Pseudomonadati</taxon>
        <taxon>Pseudomonadota</taxon>
        <taxon>Alphaproteobacteria</taxon>
        <taxon>Hyphomicrobiales</taxon>
        <taxon>Nitrobacteraceae</taxon>
        <taxon>Bradyrhizobium</taxon>
    </lineage>
</organism>
<dbReference type="STRING" id="224911.AAV28_07105"/>
<dbReference type="EMBL" id="BA000040">
    <property type="protein sequence ID" value="BAC47318.1"/>
    <property type="molecule type" value="Genomic_DNA"/>
</dbReference>
<protein>
    <submittedName>
        <fullName evidence="1">Blr2053 protein</fullName>
    </submittedName>
</protein>
<dbReference type="PANTHER" id="PTHR33609">
    <property type="entry name" value="LOW CALCIUM RESPONSE LOCUS PROTEIN S"/>
    <property type="match status" value="1"/>
</dbReference>
<evidence type="ECO:0000313" key="2">
    <source>
        <dbReference type="Proteomes" id="UP000002526"/>
    </source>
</evidence>
<dbReference type="eggNOG" id="COG2963">
    <property type="taxonomic scope" value="Bacteria"/>
</dbReference>